<dbReference type="PROSITE" id="PS50106">
    <property type="entry name" value="PDZ"/>
    <property type="match status" value="1"/>
</dbReference>
<dbReference type="SUPFAM" id="SSF50156">
    <property type="entry name" value="PDZ domain-like"/>
    <property type="match status" value="1"/>
</dbReference>
<dbReference type="GO" id="GO:0005737">
    <property type="term" value="C:cytoplasm"/>
    <property type="evidence" value="ECO:0007669"/>
    <property type="project" value="TreeGrafter"/>
</dbReference>
<keyword evidence="4" id="KW-1185">Reference proteome</keyword>
<dbReference type="PANTHER" id="PTHR45872:SF2">
    <property type="entry name" value="RHO GUANINE NUCLEOTIDE EXCHANGE FACTOR 2, ISOFORM D"/>
    <property type="match status" value="1"/>
</dbReference>
<feature type="compositionally biased region" description="Basic and acidic residues" evidence="1">
    <location>
        <begin position="99"/>
        <end position="113"/>
    </location>
</feature>
<dbReference type="PANTHER" id="PTHR45872">
    <property type="entry name" value="RHO GUANINE NUCLEOTIDE EXCHANGE FACTOR 2, ISOFORM D"/>
    <property type="match status" value="1"/>
</dbReference>
<feature type="compositionally biased region" description="Basic and acidic residues" evidence="1">
    <location>
        <begin position="147"/>
        <end position="163"/>
    </location>
</feature>
<evidence type="ECO:0000259" key="2">
    <source>
        <dbReference type="PROSITE" id="PS50106"/>
    </source>
</evidence>
<gene>
    <name evidence="3" type="ORF">LSH36_51g06010</name>
</gene>
<name>A0AAD9K7E4_9ANNE</name>
<dbReference type="Pfam" id="PF00595">
    <property type="entry name" value="PDZ"/>
    <property type="match status" value="1"/>
</dbReference>
<feature type="region of interest" description="Disordered" evidence="1">
    <location>
        <begin position="144"/>
        <end position="169"/>
    </location>
</feature>
<dbReference type="AlphaFoldDB" id="A0AAD9K7E4"/>
<dbReference type="InterPro" id="IPR036034">
    <property type="entry name" value="PDZ_sf"/>
</dbReference>
<dbReference type="EMBL" id="JAODUP010000051">
    <property type="protein sequence ID" value="KAK2165388.1"/>
    <property type="molecule type" value="Genomic_DNA"/>
</dbReference>
<dbReference type="GO" id="GO:0007186">
    <property type="term" value="P:G protein-coupled receptor signaling pathway"/>
    <property type="evidence" value="ECO:0007669"/>
    <property type="project" value="TreeGrafter"/>
</dbReference>
<evidence type="ECO:0000313" key="4">
    <source>
        <dbReference type="Proteomes" id="UP001208570"/>
    </source>
</evidence>
<proteinExistence type="predicted"/>
<feature type="region of interest" description="Disordered" evidence="1">
    <location>
        <begin position="68"/>
        <end position="113"/>
    </location>
</feature>
<evidence type="ECO:0000313" key="3">
    <source>
        <dbReference type="EMBL" id="KAK2165388.1"/>
    </source>
</evidence>
<feature type="region of interest" description="Disordered" evidence="1">
    <location>
        <begin position="1"/>
        <end position="56"/>
    </location>
</feature>
<dbReference type="Gene3D" id="2.30.42.10">
    <property type="match status" value="1"/>
</dbReference>
<comment type="caution">
    <text evidence="3">The sequence shown here is derived from an EMBL/GenBank/DDBJ whole genome shotgun (WGS) entry which is preliminary data.</text>
</comment>
<feature type="compositionally biased region" description="Polar residues" evidence="1">
    <location>
        <begin position="219"/>
        <end position="232"/>
    </location>
</feature>
<dbReference type="GO" id="GO:0005085">
    <property type="term" value="F:guanyl-nucleotide exchange factor activity"/>
    <property type="evidence" value="ECO:0007669"/>
    <property type="project" value="TreeGrafter"/>
</dbReference>
<reference evidence="3" key="1">
    <citation type="journal article" date="2023" name="Mol. Biol. Evol.">
        <title>Third-Generation Sequencing Reveals the Adaptive Role of the Epigenome in Three Deep-Sea Polychaetes.</title>
        <authorList>
            <person name="Perez M."/>
            <person name="Aroh O."/>
            <person name="Sun Y."/>
            <person name="Lan Y."/>
            <person name="Juniper S.K."/>
            <person name="Young C.R."/>
            <person name="Angers B."/>
            <person name="Qian P.Y."/>
        </authorList>
    </citation>
    <scope>NUCLEOTIDE SEQUENCE</scope>
    <source>
        <strain evidence="3">P08H-3</strain>
    </source>
</reference>
<dbReference type="Proteomes" id="UP001208570">
    <property type="component" value="Unassembled WGS sequence"/>
</dbReference>
<feature type="compositionally biased region" description="Basic and acidic residues" evidence="1">
    <location>
        <begin position="1"/>
        <end position="22"/>
    </location>
</feature>
<dbReference type="InterPro" id="IPR001478">
    <property type="entry name" value="PDZ"/>
</dbReference>
<feature type="region of interest" description="Disordered" evidence="1">
    <location>
        <begin position="209"/>
        <end position="238"/>
    </location>
</feature>
<evidence type="ECO:0000256" key="1">
    <source>
        <dbReference type="SAM" id="MobiDB-lite"/>
    </source>
</evidence>
<dbReference type="GO" id="GO:0001664">
    <property type="term" value="F:G protein-coupled receptor binding"/>
    <property type="evidence" value="ECO:0007669"/>
    <property type="project" value="TreeGrafter"/>
</dbReference>
<accession>A0AAD9K7E4</accession>
<organism evidence="3 4">
    <name type="scientific">Paralvinella palmiformis</name>
    <dbReference type="NCBI Taxonomy" id="53620"/>
    <lineage>
        <taxon>Eukaryota</taxon>
        <taxon>Metazoa</taxon>
        <taxon>Spiralia</taxon>
        <taxon>Lophotrochozoa</taxon>
        <taxon>Annelida</taxon>
        <taxon>Polychaeta</taxon>
        <taxon>Sedentaria</taxon>
        <taxon>Canalipalpata</taxon>
        <taxon>Terebellida</taxon>
        <taxon>Terebelliformia</taxon>
        <taxon>Alvinellidae</taxon>
        <taxon>Paralvinella</taxon>
    </lineage>
</organism>
<feature type="domain" description="PDZ" evidence="2">
    <location>
        <begin position="177"/>
        <end position="217"/>
    </location>
</feature>
<sequence length="238" mass="26785">MQSRSTDELSRCYGDDAVDKRNNRMAHSFTCASDGDTFQESESNVDDGHHTSWQPMVWLSEKGRKLSEFLDRGRGRQQSPDSMQRRDKKTKPRSLSVERGMKLSHPSEDDRAILRSKEAESEGHELSKRWCYVYQDNEGIKLGSLSKESKQEKDAKDDNEAKTETSPVSDELALTKQVIIHRDERGYGLSVSGDNPVFVRSVKENGPAAKAGIQVGDPATSSEKTLTRSSHYTGRKME</sequence>
<protein>
    <recommendedName>
        <fullName evidence="2">PDZ domain-containing protein</fullName>
    </recommendedName>
</protein>